<evidence type="ECO:0000313" key="2">
    <source>
        <dbReference type="Proteomes" id="UP000461670"/>
    </source>
</evidence>
<organism evidence="1 2">
    <name type="scientific">Paracidovorax wautersii</name>
    <dbReference type="NCBI Taxonomy" id="1177982"/>
    <lineage>
        <taxon>Bacteria</taxon>
        <taxon>Pseudomonadati</taxon>
        <taxon>Pseudomonadota</taxon>
        <taxon>Betaproteobacteria</taxon>
        <taxon>Burkholderiales</taxon>
        <taxon>Comamonadaceae</taxon>
        <taxon>Paracidovorax</taxon>
    </lineage>
</organism>
<dbReference type="AlphaFoldDB" id="A0A7V8FQF7"/>
<reference evidence="2" key="1">
    <citation type="journal article" date="2020" name="MBio">
        <title>Horizontal gene transfer to a defensive symbiont with a reduced genome amongst a multipartite beetle microbiome.</title>
        <authorList>
            <person name="Waterworth S.C."/>
            <person name="Florez L.V."/>
            <person name="Rees E.R."/>
            <person name="Hertweck C."/>
            <person name="Kaltenpoth M."/>
            <person name="Kwan J.C."/>
        </authorList>
    </citation>
    <scope>NUCLEOTIDE SEQUENCE [LARGE SCALE GENOMIC DNA]</scope>
</reference>
<evidence type="ECO:0000313" key="1">
    <source>
        <dbReference type="EMBL" id="KAF1022434.1"/>
    </source>
</evidence>
<name>A0A7V8FQF7_9BURK</name>
<dbReference type="EMBL" id="WNDQ01000012">
    <property type="protein sequence ID" value="KAF1022434.1"/>
    <property type="molecule type" value="Genomic_DNA"/>
</dbReference>
<accession>A0A7V8FQF7</accession>
<gene>
    <name evidence="1" type="ORF">GAK30_01218</name>
</gene>
<proteinExistence type="predicted"/>
<dbReference type="Proteomes" id="UP000461670">
    <property type="component" value="Unassembled WGS sequence"/>
</dbReference>
<protein>
    <submittedName>
        <fullName evidence="1">Uncharacterized protein</fullName>
    </submittedName>
</protein>
<sequence length="87" mass="9642">MASFVNPASPTHQGAERATQMFQALRSAAVALLSFPLQVLSAIPEGWNDYMTYLEKRESDDELMSLAQRDSRVMNGLMAAADRQAKH</sequence>
<comment type="caution">
    <text evidence="1">The sequence shown here is derived from an EMBL/GenBank/DDBJ whole genome shotgun (WGS) entry which is preliminary data.</text>
</comment>